<evidence type="ECO:0000259" key="1">
    <source>
        <dbReference type="PROSITE" id="PS50879"/>
    </source>
</evidence>
<dbReference type="PANTHER" id="PTHR46387">
    <property type="entry name" value="POLYNUCLEOTIDYL TRANSFERASE, RIBONUCLEASE H-LIKE SUPERFAMILY PROTEIN"/>
    <property type="match status" value="1"/>
</dbReference>
<sequence>MRFFLFADGASRGNPGPAGAGVVLKDREGHVVAEKSQFLGRMTNNEAEYRALLLGFAAAREHIKDKGATLVCLMDSQLVVFQVKGLYKIKAPHLRELLTKVKIEERGFTTVLYKLIPREKNARADELANEALGKR</sequence>
<dbReference type="SUPFAM" id="SSF53098">
    <property type="entry name" value="Ribonuclease H-like"/>
    <property type="match status" value="1"/>
</dbReference>
<dbReference type="CDD" id="cd09279">
    <property type="entry name" value="RNase_HI_like"/>
    <property type="match status" value="1"/>
</dbReference>
<dbReference type="GO" id="GO:0003676">
    <property type="term" value="F:nucleic acid binding"/>
    <property type="evidence" value="ECO:0007669"/>
    <property type="project" value="InterPro"/>
</dbReference>
<evidence type="ECO:0000313" key="2">
    <source>
        <dbReference type="EMBL" id="HEB13991.1"/>
    </source>
</evidence>
<dbReference type="PANTHER" id="PTHR46387:SF2">
    <property type="entry name" value="RIBONUCLEASE HI"/>
    <property type="match status" value="1"/>
</dbReference>
<dbReference type="EMBL" id="DRHH01000044">
    <property type="protein sequence ID" value="HEB13991.1"/>
    <property type="molecule type" value="Genomic_DNA"/>
</dbReference>
<dbReference type="InterPro" id="IPR012337">
    <property type="entry name" value="RNaseH-like_sf"/>
</dbReference>
<comment type="caution">
    <text evidence="2">The sequence shown here is derived from an EMBL/GenBank/DDBJ whole genome shotgun (WGS) entry which is preliminary data.</text>
</comment>
<dbReference type="Gene3D" id="3.30.420.10">
    <property type="entry name" value="Ribonuclease H-like superfamily/Ribonuclease H"/>
    <property type="match status" value="1"/>
</dbReference>
<dbReference type="InterPro" id="IPR002156">
    <property type="entry name" value="RNaseH_domain"/>
</dbReference>
<proteinExistence type="predicted"/>
<accession>A0A7C1P666</accession>
<feature type="domain" description="RNase H type-1" evidence="1">
    <location>
        <begin position="1"/>
        <end position="133"/>
    </location>
</feature>
<name>A0A7C1P666_UNCKA</name>
<gene>
    <name evidence="2" type="ORF">ENI09_01090</name>
</gene>
<dbReference type="Proteomes" id="UP000885744">
    <property type="component" value="Unassembled WGS sequence"/>
</dbReference>
<protein>
    <submittedName>
        <fullName evidence="2">Ribonuclease HI family protein</fullName>
    </submittedName>
</protein>
<dbReference type="AlphaFoldDB" id="A0A7C1P666"/>
<reference evidence="2" key="1">
    <citation type="journal article" date="2020" name="mSystems">
        <title>Genome- and Community-Level Interaction Insights into Carbon Utilization and Element Cycling Functions of Hydrothermarchaeota in Hydrothermal Sediment.</title>
        <authorList>
            <person name="Zhou Z."/>
            <person name="Liu Y."/>
            <person name="Xu W."/>
            <person name="Pan J."/>
            <person name="Luo Z.H."/>
            <person name="Li M."/>
        </authorList>
    </citation>
    <scope>NUCLEOTIDE SEQUENCE [LARGE SCALE GENOMIC DNA]</scope>
    <source>
        <strain evidence="2">HyVt-365</strain>
    </source>
</reference>
<dbReference type="GO" id="GO:0004523">
    <property type="term" value="F:RNA-DNA hybrid ribonuclease activity"/>
    <property type="evidence" value="ECO:0007669"/>
    <property type="project" value="InterPro"/>
</dbReference>
<dbReference type="Pfam" id="PF13456">
    <property type="entry name" value="RVT_3"/>
    <property type="match status" value="1"/>
</dbReference>
<dbReference type="PROSITE" id="PS50879">
    <property type="entry name" value="RNASE_H_1"/>
    <property type="match status" value="1"/>
</dbReference>
<organism evidence="2">
    <name type="scientific">candidate division WWE3 bacterium</name>
    <dbReference type="NCBI Taxonomy" id="2053526"/>
    <lineage>
        <taxon>Bacteria</taxon>
        <taxon>Katanobacteria</taxon>
    </lineage>
</organism>
<dbReference type="InterPro" id="IPR036397">
    <property type="entry name" value="RNaseH_sf"/>
</dbReference>